<feature type="transmembrane region" description="Helical" evidence="1">
    <location>
        <begin position="190"/>
        <end position="210"/>
    </location>
</feature>
<reference evidence="2 3" key="1">
    <citation type="submission" date="2016-10" db="EMBL/GenBank/DDBJ databases">
        <authorList>
            <person name="de Groot N.N."/>
        </authorList>
    </citation>
    <scope>NUCLEOTIDE SEQUENCE [LARGE SCALE GENOMIC DNA]</scope>
    <source>
        <strain evidence="2 3">BH539</strain>
    </source>
</reference>
<protein>
    <submittedName>
        <fullName evidence="2">Uncharacterized protein</fullName>
    </submittedName>
</protein>
<dbReference type="Proteomes" id="UP000198641">
    <property type="component" value="Unassembled WGS sequence"/>
</dbReference>
<keyword evidence="1" id="KW-0472">Membrane</keyword>
<name>A0A1G7QL26_9GAMM</name>
<gene>
    <name evidence="2" type="ORF">SAMN05216571_103317</name>
</gene>
<accession>A0A1G7QL26</accession>
<sequence length="364" mass="39432">MENLSFLFIAIGAILQLFRRSCSAGLRVGILELLAILTVVAVALASWLDIFVGPLGDARRYHSTINACAGSMPPCGTKLHEMLWSIFSSVLGPVWALVYGYTVATALSLIARTRVLSVHKPILAILFIYSAYQIGNGMAEGTFVLLLLIGVVALHSKHFISGALGLFSAFFAHLGNAPFVLYLLRFPRSWPLLALILGLLLVLIAFLGVVELNDIYSIVNKAGALASREATFAAVETKANVSVQGADTSYADILFNMGFPYAPKSLIYSVLLFLAPILAGGDAITFVLGAISTVMTISTIWLARKHKTLLLIFALSVIVFGLASFTPGIGLRHKVPLFLFMLMVQHPDSLRDLLLKNGGYMRRF</sequence>
<feature type="transmembrane region" description="Helical" evidence="1">
    <location>
        <begin position="261"/>
        <end position="278"/>
    </location>
</feature>
<dbReference type="RefSeq" id="WP_092524201.1">
    <property type="nucleotide sequence ID" value="NZ_FNCI01000003.1"/>
</dbReference>
<keyword evidence="1" id="KW-0812">Transmembrane</keyword>
<evidence type="ECO:0000256" key="1">
    <source>
        <dbReference type="SAM" id="Phobius"/>
    </source>
</evidence>
<evidence type="ECO:0000313" key="3">
    <source>
        <dbReference type="Proteomes" id="UP000198641"/>
    </source>
</evidence>
<feature type="transmembrane region" description="Helical" evidence="1">
    <location>
        <begin position="122"/>
        <end position="152"/>
    </location>
</feature>
<feature type="transmembrane region" description="Helical" evidence="1">
    <location>
        <begin position="82"/>
        <end position="102"/>
    </location>
</feature>
<feature type="transmembrane region" description="Helical" evidence="1">
    <location>
        <begin position="33"/>
        <end position="52"/>
    </location>
</feature>
<keyword evidence="3" id="KW-1185">Reference proteome</keyword>
<dbReference type="EMBL" id="FNCI01000003">
    <property type="protein sequence ID" value="SDF99185.1"/>
    <property type="molecule type" value="Genomic_DNA"/>
</dbReference>
<evidence type="ECO:0000313" key="2">
    <source>
        <dbReference type="EMBL" id="SDF99185.1"/>
    </source>
</evidence>
<proteinExistence type="predicted"/>
<keyword evidence="1" id="KW-1133">Transmembrane helix</keyword>
<feature type="transmembrane region" description="Helical" evidence="1">
    <location>
        <begin position="309"/>
        <end position="329"/>
    </location>
</feature>
<feature type="transmembrane region" description="Helical" evidence="1">
    <location>
        <begin position="164"/>
        <end position="184"/>
    </location>
</feature>
<organism evidence="2 3">
    <name type="scientific">Onishia taeanensis</name>
    <dbReference type="NCBI Taxonomy" id="284577"/>
    <lineage>
        <taxon>Bacteria</taxon>
        <taxon>Pseudomonadati</taxon>
        <taxon>Pseudomonadota</taxon>
        <taxon>Gammaproteobacteria</taxon>
        <taxon>Oceanospirillales</taxon>
        <taxon>Halomonadaceae</taxon>
        <taxon>Onishia</taxon>
    </lineage>
</organism>
<dbReference type="AlphaFoldDB" id="A0A1G7QL26"/>